<dbReference type="InterPro" id="IPR036317">
    <property type="entry name" value="Cullin_homology_sf"/>
</dbReference>
<dbReference type="InterPro" id="IPR036388">
    <property type="entry name" value="WH-like_DNA-bd_sf"/>
</dbReference>
<dbReference type="Gene3D" id="1.10.10.10">
    <property type="entry name" value="Winged helix-like DNA-binding domain superfamily/Winged helix DNA-binding domain"/>
    <property type="match status" value="1"/>
</dbReference>
<dbReference type="Gene3D" id="3.30.230.130">
    <property type="entry name" value="Cullin, Chain C, Domain 2"/>
    <property type="match status" value="1"/>
</dbReference>
<dbReference type="SUPFAM" id="SSF46785">
    <property type="entry name" value="Winged helix' DNA-binding domain"/>
    <property type="match status" value="1"/>
</dbReference>
<comment type="caution">
    <text evidence="7">The sequence shown here is derived from an EMBL/GenBank/DDBJ whole genome shotgun (WGS) entry which is preliminary data.</text>
</comment>
<dbReference type="Proteomes" id="UP001210925">
    <property type="component" value="Unassembled WGS sequence"/>
</dbReference>
<keyword evidence="8" id="KW-1185">Reference proteome</keyword>
<dbReference type="InterPro" id="IPR059120">
    <property type="entry name" value="Cullin-like_AB"/>
</dbReference>
<dbReference type="Pfam" id="PF10557">
    <property type="entry name" value="Cullin_Nedd8"/>
    <property type="match status" value="1"/>
</dbReference>
<keyword evidence="3" id="KW-0832">Ubl conjugation</keyword>
<evidence type="ECO:0000313" key="8">
    <source>
        <dbReference type="Proteomes" id="UP001210925"/>
    </source>
</evidence>
<dbReference type="InterPro" id="IPR045093">
    <property type="entry name" value="Cullin"/>
</dbReference>
<sequence>MNIAKSKRPSSGLDQTASKRQMLKHKLVIKPFKVKPKAPDFYLEITWNTLQTAITQIQQNQENLPLEIYYQACENYCHLKEQQGLYTKLRNMMETHAQKLAAQLKKEISGNVLQTFNDYWKNYISQINVLKSVFLYLDRTFILHSKDKKSIYETGLQLFKEHVLGDMYIKESLVGAMIAEINNQRNGGPVNSLLKPLAEMFIELQVYYSMFESVFIKETVKYYENEARRYINEIIEKRDGKLVSQYLEIVLARINQESLICSEEGYLNPATQKSIISTLQTVMIDAHKTTILTHSFEYFVDNDCYEDLHRIYSFFGETKNLDYLKTHLSEYIQKIGDPIVQDPSKDSEMIQSLLDFQEKINTIIVSGFDDNPTFALAAKESFGAFVNKRKMKPAELVALFIDKLLKTGKITEEEVERKLNQCLSLFRLIQGKDVFEAFYGKHLAKRLLLGKSASVDSEKSMLVKLKSECGAGFTQKLEGMFKDVDLSTDLMKSFMSSKYASRLSDMELHVHVLTFSYWPTYPIHLINIPEEFANDQQVFNEFYTSKYKGRRLAWPMSLGHCVLHYQHPNGNKDLIVSLYQAVILLLFNKYTQLTTSEIVSLLVPEEENALPKEELFRALQSISVAKIKILKKNPYTKDISLADKWTINLDFSHPKHRVVINTIQAQETEQENQKTTEQLFEDRQWQVDAAIVRIMKGKKKCSFKTLVTELFEMLKFPVETADLKKRIESLIERDYMERDPNDPSVYLYLA</sequence>
<dbReference type="InterPro" id="IPR036390">
    <property type="entry name" value="WH_DNA-bd_sf"/>
</dbReference>
<evidence type="ECO:0000313" key="7">
    <source>
        <dbReference type="EMBL" id="KAJ3254031.1"/>
    </source>
</evidence>
<evidence type="ECO:0000259" key="6">
    <source>
        <dbReference type="PROSITE" id="PS50069"/>
    </source>
</evidence>
<dbReference type="Gene3D" id="1.20.1310.10">
    <property type="entry name" value="Cullin Repeats"/>
    <property type="match status" value="4"/>
</dbReference>
<dbReference type="GO" id="GO:0031625">
    <property type="term" value="F:ubiquitin protein ligase binding"/>
    <property type="evidence" value="ECO:0007669"/>
    <property type="project" value="InterPro"/>
</dbReference>
<dbReference type="AlphaFoldDB" id="A0AAD5Y1Q4"/>
<comment type="similarity">
    <text evidence="1 4 5">Belongs to the cullin family.</text>
</comment>
<name>A0AAD5Y1Q4_9FUNG</name>
<dbReference type="SMART" id="SM00884">
    <property type="entry name" value="Cullin_Nedd8"/>
    <property type="match status" value="1"/>
</dbReference>
<reference evidence="7" key="1">
    <citation type="submission" date="2020-05" db="EMBL/GenBank/DDBJ databases">
        <title>Phylogenomic resolution of chytrid fungi.</title>
        <authorList>
            <person name="Stajich J.E."/>
            <person name="Amses K."/>
            <person name="Simmons R."/>
            <person name="Seto K."/>
            <person name="Myers J."/>
            <person name="Bonds A."/>
            <person name="Quandt C.A."/>
            <person name="Barry K."/>
            <person name="Liu P."/>
            <person name="Grigoriev I."/>
            <person name="Longcore J.E."/>
            <person name="James T.Y."/>
        </authorList>
    </citation>
    <scope>NUCLEOTIDE SEQUENCE</scope>
    <source>
        <strain evidence="7">PLAUS21</strain>
    </source>
</reference>
<accession>A0AAD5Y1Q4</accession>
<evidence type="ECO:0000256" key="4">
    <source>
        <dbReference type="PROSITE-ProRule" id="PRU00330"/>
    </source>
</evidence>
<evidence type="ECO:0000256" key="5">
    <source>
        <dbReference type="RuleBase" id="RU003829"/>
    </source>
</evidence>
<organism evidence="7 8">
    <name type="scientific">Boothiomyces macroporosus</name>
    <dbReference type="NCBI Taxonomy" id="261099"/>
    <lineage>
        <taxon>Eukaryota</taxon>
        <taxon>Fungi</taxon>
        <taxon>Fungi incertae sedis</taxon>
        <taxon>Chytridiomycota</taxon>
        <taxon>Chytridiomycota incertae sedis</taxon>
        <taxon>Chytridiomycetes</taxon>
        <taxon>Rhizophydiales</taxon>
        <taxon>Terramycetaceae</taxon>
        <taxon>Boothiomyces</taxon>
    </lineage>
</organism>
<dbReference type="Pfam" id="PF00888">
    <property type="entry name" value="Cullin"/>
    <property type="match status" value="1"/>
</dbReference>
<dbReference type="InterPro" id="IPR016159">
    <property type="entry name" value="Cullin_repeat-like_dom_sf"/>
</dbReference>
<dbReference type="InterPro" id="IPR016157">
    <property type="entry name" value="Cullin_CS"/>
</dbReference>
<proteinExistence type="inferred from homology"/>
<dbReference type="GO" id="GO:0031461">
    <property type="term" value="C:cullin-RING ubiquitin ligase complex"/>
    <property type="evidence" value="ECO:0007669"/>
    <property type="project" value="InterPro"/>
</dbReference>
<dbReference type="PROSITE" id="PS50069">
    <property type="entry name" value="CULLIN_2"/>
    <property type="match status" value="1"/>
</dbReference>
<dbReference type="SUPFAM" id="SSF74788">
    <property type="entry name" value="Cullin repeat-like"/>
    <property type="match status" value="1"/>
</dbReference>
<dbReference type="FunFam" id="1.10.10.10:FF:000050">
    <property type="entry name" value="Cullin 4B"/>
    <property type="match status" value="1"/>
</dbReference>
<evidence type="ECO:0000256" key="3">
    <source>
        <dbReference type="ARBA" id="ARBA00022843"/>
    </source>
</evidence>
<dbReference type="SUPFAM" id="SSF75632">
    <property type="entry name" value="Cullin homology domain"/>
    <property type="match status" value="1"/>
</dbReference>
<dbReference type="InterPro" id="IPR001373">
    <property type="entry name" value="Cullin_N"/>
</dbReference>
<dbReference type="EMBL" id="JADGKB010000094">
    <property type="protein sequence ID" value="KAJ3254031.1"/>
    <property type="molecule type" value="Genomic_DNA"/>
</dbReference>
<dbReference type="GO" id="GO:0006511">
    <property type="term" value="P:ubiquitin-dependent protein catabolic process"/>
    <property type="evidence" value="ECO:0007669"/>
    <property type="project" value="InterPro"/>
</dbReference>
<feature type="domain" description="Cullin family profile" evidence="6">
    <location>
        <begin position="392"/>
        <end position="623"/>
    </location>
</feature>
<dbReference type="PANTHER" id="PTHR11932">
    <property type="entry name" value="CULLIN"/>
    <property type="match status" value="1"/>
</dbReference>
<dbReference type="FunFam" id="1.20.1310.10:FF:000002">
    <property type="entry name" value="cullin-3 isoform X1"/>
    <property type="match status" value="1"/>
</dbReference>
<keyword evidence="2" id="KW-1017">Isopeptide bond</keyword>
<dbReference type="InterPro" id="IPR019559">
    <property type="entry name" value="Cullin_neddylation_domain"/>
</dbReference>
<gene>
    <name evidence="7" type="primary">CUL4B</name>
    <name evidence="7" type="ORF">HK103_007570</name>
</gene>
<dbReference type="PROSITE" id="PS01256">
    <property type="entry name" value="CULLIN_1"/>
    <property type="match status" value="1"/>
</dbReference>
<protein>
    <submittedName>
        <fullName evidence="7">Cullin-4B</fullName>
    </submittedName>
</protein>
<evidence type="ECO:0000256" key="2">
    <source>
        <dbReference type="ARBA" id="ARBA00022499"/>
    </source>
</evidence>
<dbReference type="Pfam" id="PF26557">
    <property type="entry name" value="Cullin_AB"/>
    <property type="match status" value="1"/>
</dbReference>
<dbReference type="InterPro" id="IPR016158">
    <property type="entry name" value="Cullin_homology"/>
</dbReference>
<dbReference type="SMART" id="SM00182">
    <property type="entry name" value="CULLIN"/>
    <property type="match status" value="1"/>
</dbReference>
<evidence type="ECO:0000256" key="1">
    <source>
        <dbReference type="ARBA" id="ARBA00006019"/>
    </source>
</evidence>